<dbReference type="AlphaFoldDB" id="A0A316I473"/>
<reference evidence="2 3" key="1">
    <citation type="submission" date="2018-05" db="EMBL/GenBank/DDBJ databases">
        <title>Genomic Encyclopedia of Type Strains, Phase IV (KMG-IV): sequencing the most valuable type-strain genomes for metagenomic binning, comparative biology and taxonomic classification.</title>
        <authorList>
            <person name="Goeker M."/>
        </authorList>
    </citation>
    <scope>NUCLEOTIDE SEQUENCE [LARGE SCALE GENOMIC DNA]</scope>
    <source>
        <strain evidence="2 3">DSM 14263</strain>
    </source>
</reference>
<dbReference type="OrthoDB" id="5956785at2"/>
<proteinExistence type="predicted"/>
<dbReference type="Proteomes" id="UP000245812">
    <property type="component" value="Unassembled WGS sequence"/>
</dbReference>
<feature type="chain" id="PRO_5016415663" description="Lipoprotein" evidence="1">
    <location>
        <begin position="17"/>
        <end position="173"/>
    </location>
</feature>
<protein>
    <recommendedName>
        <fullName evidence="4">Lipoprotein</fullName>
    </recommendedName>
</protein>
<dbReference type="PROSITE" id="PS51257">
    <property type="entry name" value="PROKAR_LIPOPROTEIN"/>
    <property type="match status" value="1"/>
</dbReference>
<dbReference type="RefSeq" id="WP_139943016.1">
    <property type="nucleotide sequence ID" value="NZ_MSZV01000175.1"/>
</dbReference>
<gene>
    <name evidence="2" type="ORF">C7456_106289</name>
</gene>
<accession>A0A316I473</accession>
<name>A0A316I473_9GAMM</name>
<dbReference type="EMBL" id="QGHC01000006">
    <property type="protein sequence ID" value="PWK87796.1"/>
    <property type="molecule type" value="Genomic_DNA"/>
</dbReference>
<evidence type="ECO:0000313" key="2">
    <source>
        <dbReference type="EMBL" id="PWK87796.1"/>
    </source>
</evidence>
<keyword evidence="1" id="KW-0732">Signal</keyword>
<evidence type="ECO:0008006" key="4">
    <source>
        <dbReference type="Google" id="ProtNLM"/>
    </source>
</evidence>
<evidence type="ECO:0000313" key="3">
    <source>
        <dbReference type="Proteomes" id="UP000245812"/>
    </source>
</evidence>
<comment type="caution">
    <text evidence="2">The sequence shown here is derived from an EMBL/GenBank/DDBJ whole genome shotgun (WGS) entry which is preliminary data.</text>
</comment>
<sequence>MTKRALALAASTLLLAACGRQDTRTPVPLQQLVQPASAPWLTLPQDAFDVPVRGADGKVVLNPSPSVPEVLQAQLRHAAQPEYYTDLVVSCDGLKTGMRVDTPEDGPSSATLDLALHCRINARGIFTDRGYAAHPTLPVPADQNYARLFTALLDAAGKDVAGRLAADIHASRR</sequence>
<organism evidence="2 3">
    <name type="scientific">Fulvimonas soli</name>
    <dbReference type="NCBI Taxonomy" id="155197"/>
    <lineage>
        <taxon>Bacteria</taxon>
        <taxon>Pseudomonadati</taxon>
        <taxon>Pseudomonadota</taxon>
        <taxon>Gammaproteobacteria</taxon>
        <taxon>Lysobacterales</taxon>
        <taxon>Rhodanobacteraceae</taxon>
        <taxon>Fulvimonas</taxon>
    </lineage>
</organism>
<evidence type="ECO:0000256" key="1">
    <source>
        <dbReference type="SAM" id="SignalP"/>
    </source>
</evidence>
<feature type="signal peptide" evidence="1">
    <location>
        <begin position="1"/>
        <end position="16"/>
    </location>
</feature>
<keyword evidence="3" id="KW-1185">Reference proteome</keyword>